<accession>A0A017SQZ1</accession>
<name>A0A017SQZ1_ASPRC</name>
<protein>
    <submittedName>
        <fullName evidence="2">Uncharacterized protein</fullName>
    </submittedName>
</protein>
<evidence type="ECO:0000256" key="1">
    <source>
        <dbReference type="SAM" id="Phobius"/>
    </source>
</evidence>
<reference evidence="3" key="1">
    <citation type="journal article" date="2014" name="Nat. Commun.">
        <title>Genomic adaptations of the halophilic Dead Sea filamentous fungus Eurotium rubrum.</title>
        <authorList>
            <person name="Kis-Papo T."/>
            <person name="Weig A.R."/>
            <person name="Riley R."/>
            <person name="Persoh D."/>
            <person name="Salamov A."/>
            <person name="Sun H."/>
            <person name="Lipzen A."/>
            <person name="Wasser S.P."/>
            <person name="Rambold G."/>
            <person name="Grigoriev I.V."/>
            <person name="Nevo E."/>
        </authorList>
    </citation>
    <scope>NUCLEOTIDE SEQUENCE [LARGE SCALE GENOMIC DNA]</scope>
    <source>
        <strain evidence="3">CBS 135680</strain>
    </source>
</reference>
<sequence>MPSHCPLLFFSFFFSFFIFPAVLKFDLQLDLLCWYSVYEFIVYSFYSVLHTVRMNRQNKQGDRRLLERRHDRLRYDSLRPRILLGVT</sequence>
<keyword evidence="3" id="KW-1185">Reference proteome</keyword>
<dbReference type="HOGENOM" id="CLU_2482974_0_0_1"/>
<dbReference type="AlphaFoldDB" id="A0A017SQZ1"/>
<gene>
    <name evidence="2" type="ORF">EURHEDRAFT_132840</name>
</gene>
<dbReference type="Proteomes" id="UP000019804">
    <property type="component" value="Unassembled WGS sequence"/>
</dbReference>
<organism evidence="2 3">
    <name type="scientific">Aspergillus ruber (strain CBS 135680)</name>
    <dbReference type="NCBI Taxonomy" id="1388766"/>
    <lineage>
        <taxon>Eukaryota</taxon>
        <taxon>Fungi</taxon>
        <taxon>Dikarya</taxon>
        <taxon>Ascomycota</taxon>
        <taxon>Pezizomycotina</taxon>
        <taxon>Eurotiomycetes</taxon>
        <taxon>Eurotiomycetidae</taxon>
        <taxon>Eurotiales</taxon>
        <taxon>Aspergillaceae</taxon>
        <taxon>Aspergillus</taxon>
        <taxon>Aspergillus subgen. Aspergillus</taxon>
    </lineage>
</organism>
<evidence type="ECO:0000313" key="3">
    <source>
        <dbReference type="Proteomes" id="UP000019804"/>
    </source>
</evidence>
<dbReference type="EMBL" id="KK088412">
    <property type="protein sequence ID" value="EYE99231.1"/>
    <property type="molecule type" value="Genomic_DNA"/>
</dbReference>
<evidence type="ECO:0000313" key="2">
    <source>
        <dbReference type="EMBL" id="EYE99231.1"/>
    </source>
</evidence>
<dbReference type="RefSeq" id="XP_040642919.1">
    <property type="nucleotide sequence ID" value="XM_040777743.1"/>
</dbReference>
<keyword evidence="1" id="KW-0472">Membrane</keyword>
<keyword evidence="1" id="KW-1133">Transmembrane helix</keyword>
<feature type="transmembrane region" description="Helical" evidence="1">
    <location>
        <begin position="34"/>
        <end position="52"/>
    </location>
</feature>
<dbReference type="GeneID" id="63692867"/>
<proteinExistence type="predicted"/>
<keyword evidence="1" id="KW-0812">Transmembrane</keyword>